<protein>
    <submittedName>
        <fullName evidence="1">Uncharacterized protein</fullName>
    </submittedName>
</protein>
<dbReference type="AlphaFoldDB" id="A0A0L8HJM0"/>
<name>A0A0L8HJM0_OCTBM</name>
<gene>
    <name evidence="1" type="ORF">OCBIM_22013890mg</name>
</gene>
<proteinExistence type="predicted"/>
<sequence length="168" mass="19308">MTLHLKLTKENYITLVSVYAPIFGTDEEETNQFYQQLSHAIVNIAPKYKETSMTTSRNISDTVTKTANNVITFIKTSNQDWFDENNIEINKLIEARKHAHLAKKNAHLERTFPPHSYGTQKRTCPIPYLDFSRKFLISSVLYRSFLGTFQEVLGTFQEVPSSELSSNP</sequence>
<dbReference type="EMBL" id="KQ418070">
    <property type="protein sequence ID" value="KOF88980.1"/>
    <property type="molecule type" value="Genomic_DNA"/>
</dbReference>
<organism evidence="1">
    <name type="scientific">Octopus bimaculoides</name>
    <name type="common">California two-spotted octopus</name>
    <dbReference type="NCBI Taxonomy" id="37653"/>
    <lineage>
        <taxon>Eukaryota</taxon>
        <taxon>Metazoa</taxon>
        <taxon>Spiralia</taxon>
        <taxon>Lophotrochozoa</taxon>
        <taxon>Mollusca</taxon>
        <taxon>Cephalopoda</taxon>
        <taxon>Coleoidea</taxon>
        <taxon>Octopodiformes</taxon>
        <taxon>Octopoda</taxon>
        <taxon>Incirrata</taxon>
        <taxon>Octopodidae</taxon>
        <taxon>Octopus</taxon>
    </lineage>
</organism>
<reference evidence="1" key="1">
    <citation type="submission" date="2015-07" db="EMBL/GenBank/DDBJ databases">
        <title>MeaNS - Measles Nucleotide Surveillance Program.</title>
        <authorList>
            <person name="Tran T."/>
            <person name="Druce J."/>
        </authorList>
    </citation>
    <scope>NUCLEOTIDE SEQUENCE</scope>
    <source>
        <strain evidence="1">UCB-OBI-ISO-001</strain>
        <tissue evidence="1">Gonad</tissue>
    </source>
</reference>
<evidence type="ECO:0000313" key="1">
    <source>
        <dbReference type="EMBL" id="KOF88980.1"/>
    </source>
</evidence>
<accession>A0A0L8HJM0</accession>